<gene>
    <name evidence="3" type="ORF">METZ01_LOCUS2574</name>
</gene>
<dbReference type="Pfam" id="PF07593">
    <property type="entry name" value="UnbV_ASPIC"/>
    <property type="match status" value="1"/>
</dbReference>
<dbReference type="PANTHER" id="PTHR46580:SF4">
    <property type="entry name" value="ATP_GTP-BINDING PROTEIN"/>
    <property type="match status" value="1"/>
</dbReference>
<keyword evidence="1" id="KW-0732">Signal</keyword>
<evidence type="ECO:0000259" key="2">
    <source>
        <dbReference type="Pfam" id="PF07593"/>
    </source>
</evidence>
<dbReference type="InterPro" id="IPR028994">
    <property type="entry name" value="Integrin_alpha_N"/>
</dbReference>
<dbReference type="Pfam" id="PF13517">
    <property type="entry name" value="FG-GAP_3"/>
    <property type="match status" value="3"/>
</dbReference>
<dbReference type="InterPro" id="IPR011519">
    <property type="entry name" value="UnbV_ASPIC"/>
</dbReference>
<proteinExistence type="predicted"/>
<dbReference type="SUPFAM" id="SSF69318">
    <property type="entry name" value="Integrin alpha N-terminal domain"/>
    <property type="match status" value="1"/>
</dbReference>
<evidence type="ECO:0000313" key="3">
    <source>
        <dbReference type="EMBL" id="SUZ49720.1"/>
    </source>
</evidence>
<dbReference type="InterPro" id="IPR011990">
    <property type="entry name" value="TPR-like_helical_dom_sf"/>
</dbReference>
<dbReference type="Gene3D" id="2.130.10.130">
    <property type="entry name" value="Integrin alpha, N-terminal"/>
    <property type="match status" value="1"/>
</dbReference>
<feature type="non-terminal residue" evidence="3">
    <location>
        <position position="815"/>
    </location>
</feature>
<dbReference type="SUPFAM" id="SSF48452">
    <property type="entry name" value="TPR-like"/>
    <property type="match status" value="1"/>
</dbReference>
<sequence length="815" mass="91533">MKSIITHIIICIIIICISGCAPKQQIDNDRYQQLLSHRNKGLAYIEEEQYLNAVKQFKLFIDIVPFEASGYANLGWSYLQLPNKLDSAEIYLLEAEKLSKDNSDIVFIVAKMYELTDRKPAAVQRLHPIINNKIDHVLSLYQLSEFYRMPSEDQDLNKSEKLLLRVLDILPGNIAVHLKVVDLSIKNNHLERALFSLEAVRQILPAIPEETNKYLNESIRLLRNNDRSKSMVQSLMFHNLLKSTTFYKSGIQEIRGVPGPIAGSPIHNFINLKVPTFDDNENALNSVNFIDITNKSDLSNLNNIQTLINGDYDMDGDDDLFISHKNTDQSNNQIILINENGVFKKTDAKPSINHLGKDHFALSHDYDNDGHLDIIIINSLGIKLYKNNGFAEFIDMTKTSDLYINHSANTLGLFDFDLEGDLDIYVSTNGNNQLFRNNSDGTFTDISNVSDILVNGENSLDQVFGDFDDDGDVDMVVLNENSSMVYYDNLRQGYFNDLTKKSGLIHKGKPSSLTVADYNNDGHLDIYICDLEGNHSLYKNKGDAIFVYDNKLLQLNPRLKTFAAKKAEFADIDNDGYLDLIIAGSPIGNAKNNSGVILLHNDRLGGFIDASNSLPLIQYPVDFTVTSDIDNDGDLDLIIRQNDKAIVLRNDGGNINNHLKVRLAGLRAGSSKNNYFGIGSKLELKAGGLYQMRSVNKPVNHFGLGDREQGDVIRVLWSNGVPQNHLSPKKNQTIVETQILKGSCPYLFAWNGSKFDFVTDVLWPSALGMPLGIMAGEKIFAFPNSTDEYLKVPGNRVQPRNGNYELNFTTELWET</sequence>
<dbReference type="EMBL" id="UINC01000132">
    <property type="protein sequence ID" value="SUZ49720.1"/>
    <property type="molecule type" value="Genomic_DNA"/>
</dbReference>
<accession>A0A381N510</accession>
<dbReference type="Gene3D" id="1.25.40.10">
    <property type="entry name" value="Tetratricopeptide repeat domain"/>
    <property type="match status" value="1"/>
</dbReference>
<organism evidence="3">
    <name type="scientific">marine metagenome</name>
    <dbReference type="NCBI Taxonomy" id="408172"/>
    <lineage>
        <taxon>unclassified sequences</taxon>
        <taxon>metagenomes</taxon>
        <taxon>ecological metagenomes</taxon>
    </lineage>
</organism>
<dbReference type="InterPro" id="IPR013517">
    <property type="entry name" value="FG-GAP"/>
</dbReference>
<feature type="domain" description="ASPIC/UnbV" evidence="2">
    <location>
        <begin position="693"/>
        <end position="734"/>
    </location>
</feature>
<evidence type="ECO:0000256" key="1">
    <source>
        <dbReference type="ARBA" id="ARBA00022729"/>
    </source>
</evidence>
<protein>
    <recommendedName>
        <fullName evidence="2">ASPIC/UnbV domain-containing protein</fullName>
    </recommendedName>
</protein>
<reference evidence="3" key="1">
    <citation type="submission" date="2018-05" db="EMBL/GenBank/DDBJ databases">
        <authorList>
            <person name="Lanie J.A."/>
            <person name="Ng W.-L."/>
            <person name="Kazmierczak K.M."/>
            <person name="Andrzejewski T.M."/>
            <person name="Davidsen T.M."/>
            <person name="Wayne K.J."/>
            <person name="Tettelin H."/>
            <person name="Glass J.I."/>
            <person name="Rusch D."/>
            <person name="Podicherti R."/>
            <person name="Tsui H.-C.T."/>
            <person name="Winkler M.E."/>
        </authorList>
    </citation>
    <scope>NUCLEOTIDE SEQUENCE</scope>
</reference>
<name>A0A381N510_9ZZZZ</name>
<dbReference type="AlphaFoldDB" id="A0A381N510"/>
<dbReference type="PANTHER" id="PTHR46580">
    <property type="entry name" value="SENSOR KINASE-RELATED"/>
    <property type="match status" value="1"/>
</dbReference>